<evidence type="ECO:0000313" key="1">
    <source>
        <dbReference type="EMBL" id="CAA9291502.1"/>
    </source>
</evidence>
<dbReference type="AlphaFoldDB" id="A0A6J4JZ26"/>
<reference evidence="1" key="1">
    <citation type="submission" date="2020-02" db="EMBL/GenBank/DDBJ databases">
        <authorList>
            <person name="Meier V. D."/>
        </authorList>
    </citation>
    <scope>NUCLEOTIDE SEQUENCE</scope>
    <source>
        <strain evidence="1">AVDCRST_MAG92</strain>
    </source>
</reference>
<sequence length="50" mass="5624">MGNGEVNTHHICTACGRQFIDSYNPPKGYGEDLKQNCSQAVRQRHGVSRY</sequence>
<accession>A0A6J4JZ26</accession>
<gene>
    <name evidence="1" type="ORF">AVDCRST_MAG92-4409</name>
</gene>
<name>A0A6J4JZ26_9CYAN</name>
<protein>
    <submittedName>
        <fullName evidence="1">Uncharacterized protein</fullName>
    </submittedName>
</protein>
<organism evidence="1">
    <name type="scientific">uncultured Coleofasciculus sp</name>
    <dbReference type="NCBI Taxonomy" id="1267456"/>
    <lineage>
        <taxon>Bacteria</taxon>
        <taxon>Bacillati</taxon>
        <taxon>Cyanobacteriota</taxon>
        <taxon>Cyanophyceae</taxon>
        <taxon>Coleofasciculales</taxon>
        <taxon>Coleofasciculaceae</taxon>
        <taxon>Coleofasciculus</taxon>
        <taxon>environmental samples</taxon>
    </lineage>
</organism>
<proteinExistence type="predicted"/>
<dbReference type="EMBL" id="CADCTM010000763">
    <property type="protein sequence ID" value="CAA9291502.1"/>
    <property type="molecule type" value="Genomic_DNA"/>
</dbReference>